<reference evidence="2" key="1">
    <citation type="submission" date="2018-11" db="EMBL/GenBank/DDBJ databases">
        <authorList>
            <consortium name="Genoscope - CEA"/>
            <person name="William W."/>
        </authorList>
    </citation>
    <scope>NUCLEOTIDE SEQUENCE</scope>
</reference>
<gene>
    <name evidence="2" type="ORF">BOLC9T55112H</name>
</gene>
<proteinExistence type="predicted"/>
<dbReference type="EMBL" id="LR031875">
    <property type="protein sequence ID" value="VDD29789.1"/>
    <property type="molecule type" value="Genomic_DNA"/>
</dbReference>
<evidence type="ECO:0000313" key="2">
    <source>
        <dbReference type="EMBL" id="VDD29789.1"/>
    </source>
</evidence>
<feature type="region of interest" description="Disordered" evidence="1">
    <location>
        <begin position="22"/>
        <end position="78"/>
    </location>
</feature>
<sequence>MITVPSSHLSIVGGAKNEQKWLSTFGTDNDKSKKRKGEDGSQASVHSSSHGVQEETSSQGVKKAKARLKAKRDGSYQHQTRWRNCMSCLR</sequence>
<protein>
    <submittedName>
        <fullName evidence="2">Uncharacterized protein</fullName>
    </submittedName>
</protein>
<dbReference type="AlphaFoldDB" id="A0A3P6EEJ9"/>
<feature type="compositionally biased region" description="Basic and acidic residues" evidence="1">
    <location>
        <begin position="28"/>
        <end position="39"/>
    </location>
</feature>
<organism evidence="2">
    <name type="scientific">Brassica oleracea</name>
    <name type="common">Wild cabbage</name>
    <dbReference type="NCBI Taxonomy" id="3712"/>
    <lineage>
        <taxon>Eukaryota</taxon>
        <taxon>Viridiplantae</taxon>
        <taxon>Streptophyta</taxon>
        <taxon>Embryophyta</taxon>
        <taxon>Tracheophyta</taxon>
        <taxon>Spermatophyta</taxon>
        <taxon>Magnoliopsida</taxon>
        <taxon>eudicotyledons</taxon>
        <taxon>Gunneridae</taxon>
        <taxon>Pentapetalae</taxon>
        <taxon>rosids</taxon>
        <taxon>malvids</taxon>
        <taxon>Brassicales</taxon>
        <taxon>Brassicaceae</taxon>
        <taxon>Brassiceae</taxon>
        <taxon>Brassica</taxon>
    </lineage>
</organism>
<feature type="compositionally biased region" description="Polar residues" evidence="1">
    <location>
        <begin position="41"/>
        <end position="60"/>
    </location>
</feature>
<accession>A0A3P6EEJ9</accession>
<name>A0A3P6EEJ9_BRAOL</name>
<evidence type="ECO:0000256" key="1">
    <source>
        <dbReference type="SAM" id="MobiDB-lite"/>
    </source>
</evidence>